<organism evidence="1">
    <name type="scientific">Anguilla anguilla</name>
    <name type="common">European freshwater eel</name>
    <name type="synonym">Muraena anguilla</name>
    <dbReference type="NCBI Taxonomy" id="7936"/>
    <lineage>
        <taxon>Eukaryota</taxon>
        <taxon>Metazoa</taxon>
        <taxon>Chordata</taxon>
        <taxon>Craniata</taxon>
        <taxon>Vertebrata</taxon>
        <taxon>Euteleostomi</taxon>
        <taxon>Actinopterygii</taxon>
        <taxon>Neopterygii</taxon>
        <taxon>Teleostei</taxon>
        <taxon>Anguilliformes</taxon>
        <taxon>Anguillidae</taxon>
        <taxon>Anguilla</taxon>
    </lineage>
</organism>
<sequence>MPFLHLAITAGLQIMMLIEIHHVHVIHIV</sequence>
<accession>A0A0E9TW55</accession>
<reference evidence="1" key="1">
    <citation type="submission" date="2014-11" db="EMBL/GenBank/DDBJ databases">
        <authorList>
            <person name="Amaro Gonzalez C."/>
        </authorList>
    </citation>
    <scope>NUCLEOTIDE SEQUENCE</scope>
</reference>
<proteinExistence type="predicted"/>
<name>A0A0E9TW55_ANGAN</name>
<dbReference type="AlphaFoldDB" id="A0A0E9TW55"/>
<protein>
    <submittedName>
        <fullName evidence="1">Uncharacterized protein</fullName>
    </submittedName>
</protein>
<reference evidence="1" key="2">
    <citation type="journal article" date="2015" name="Fish Shellfish Immunol.">
        <title>Early steps in the European eel (Anguilla anguilla)-Vibrio vulnificus interaction in the gills: Role of the RtxA13 toxin.</title>
        <authorList>
            <person name="Callol A."/>
            <person name="Pajuelo D."/>
            <person name="Ebbesson L."/>
            <person name="Teles M."/>
            <person name="MacKenzie S."/>
            <person name="Amaro C."/>
        </authorList>
    </citation>
    <scope>NUCLEOTIDE SEQUENCE</scope>
</reference>
<dbReference type="EMBL" id="GBXM01051417">
    <property type="protein sequence ID" value="JAH57160.1"/>
    <property type="molecule type" value="Transcribed_RNA"/>
</dbReference>
<evidence type="ECO:0000313" key="1">
    <source>
        <dbReference type="EMBL" id="JAH57160.1"/>
    </source>
</evidence>